<dbReference type="EMBL" id="MU790637">
    <property type="protein sequence ID" value="KAJ3995841.1"/>
    <property type="molecule type" value="Genomic_DNA"/>
</dbReference>
<keyword evidence="1" id="KW-0732">Signal</keyword>
<feature type="signal peptide" evidence="1">
    <location>
        <begin position="1"/>
        <end position="21"/>
    </location>
</feature>
<proteinExistence type="predicted"/>
<dbReference type="Proteomes" id="UP001163828">
    <property type="component" value="Unassembled WGS sequence"/>
</dbReference>
<feature type="chain" id="PRO_5046654252" evidence="1">
    <location>
        <begin position="22"/>
        <end position="140"/>
    </location>
</feature>
<gene>
    <name evidence="2" type="ORF">F5050DRAFT_1764324</name>
</gene>
<reference evidence="2" key="1">
    <citation type="submission" date="2022-08" db="EMBL/GenBank/DDBJ databases">
        <authorList>
            <consortium name="DOE Joint Genome Institute"/>
            <person name="Min B."/>
            <person name="Riley R."/>
            <person name="Sierra-Patev S."/>
            <person name="Naranjo-Ortiz M."/>
            <person name="Looney B."/>
            <person name="Konkel Z."/>
            <person name="Slot J.C."/>
            <person name="Sakamoto Y."/>
            <person name="Steenwyk J.L."/>
            <person name="Rokas A."/>
            <person name="Carro J."/>
            <person name="Camarero S."/>
            <person name="Ferreira P."/>
            <person name="Molpeceres G."/>
            <person name="Ruiz-Duenas F.J."/>
            <person name="Serrano A."/>
            <person name="Henrissat B."/>
            <person name="Drula E."/>
            <person name="Hughes K.W."/>
            <person name="Mata J.L."/>
            <person name="Ishikawa N.K."/>
            <person name="Vargas-Isla R."/>
            <person name="Ushijima S."/>
            <person name="Smith C.A."/>
            <person name="Ahrendt S."/>
            <person name="Andreopoulos W."/>
            <person name="He G."/>
            <person name="Labutti K."/>
            <person name="Lipzen A."/>
            <person name="Ng V."/>
            <person name="Sandor L."/>
            <person name="Barry K."/>
            <person name="Martinez A.T."/>
            <person name="Xiao Y."/>
            <person name="Gibbons J.G."/>
            <person name="Terashima K."/>
            <person name="Hibbett D.S."/>
            <person name="Grigoriev I.V."/>
        </authorList>
    </citation>
    <scope>NUCLEOTIDE SEQUENCE</scope>
    <source>
        <strain evidence="2">TFB10827</strain>
    </source>
</reference>
<evidence type="ECO:0000313" key="2">
    <source>
        <dbReference type="EMBL" id="KAJ3995841.1"/>
    </source>
</evidence>
<organism evidence="2 3">
    <name type="scientific">Lentinula boryana</name>
    <dbReference type="NCBI Taxonomy" id="40481"/>
    <lineage>
        <taxon>Eukaryota</taxon>
        <taxon>Fungi</taxon>
        <taxon>Dikarya</taxon>
        <taxon>Basidiomycota</taxon>
        <taxon>Agaricomycotina</taxon>
        <taxon>Agaricomycetes</taxon>
        <taxon>Agaricomycetidae</taxon>
        <taxon>Agaricales</taxon>
        <taxon>Marasmiineae</taxon>
        <taxon>Omphalotaceae</taxon>
        <taxon>Lentinula</taxon>
    </lineage>
</organism>
<name>A0ABQ8QBG3_9AGAR</name>
<accession>A0ABQ8QBG3</accession>
<sequence length="140" mass="16011">MVQLCPVIIVSLAIRTAFVLAAPVHDGAMSVTAPQDQCQYNPHQDPKAGNRRGLTDDVKTHEAYNAEFLMSLGEHHFKEMVSDIEKSRHYDACKAEVGPIIRDWKQDPSDEELKSEIIFWWDRLLHEGKSITQRERIKKG</sequence>
<protein>
    <submittedName>
        <fullName evidence="2">Uncharacterized protein</fullName>
    </submittedName>
</protein>
<keyword evidence="3" id="KW-1185">Reference proteome</keyword>
<evidence type="ECO:0000313" key="3">
    <source>
        <dbReference type="Proteomes" id="UP001163828"/>
    </source>
</evidence>
<comment type="caution">
    <text evidence="2">The sequence shown here is derived from an EMBL/GenBank/DDBJ whole genome shotgun (WGS) entry which is preliminary data.</text>
</comment>
<evidence type="ECO:0000256" key="1">
    <source>
        <dbReference type="SAM" id="SignalP"/>
    </source>
</evidence>